<dbReference type="InterPro" id="IPR001753">
    <property type="entry name" value="Enoyl-CoA_hydra/iso"/>
</dbReference>
<dbReference type="InterPro" id="IPR029045">
    <property type="entry name" value="ClpP/crotonase-like_dom_sf"/>
</dbReference>
<sequence length="258" mass="28708">MRKFETLGYEQENGVAWVTLNRPDRHNAFDITMIDELHTLWRDLRHDDDVRCVVLTGAGDKAFCTGIDRGVDIPQPSSPYMMDDPMLRVGPKFSDLWKPVIVAVNGMACGGAFYLLGECEFAIAAEGATFFDPHTTYGMVSGFESMHLAQRMPLGEVMRLTLLGNAERMSARRAYETGLVSQVVPAADLLDTARWAAETIASYPPHGVQGSIRAIWAARDLTRAQALTMAPHLIELGNLDWSEQAGLFQSRSKEFRVR</sequence>
<evidence type="ECO:0000313" key="3">
    <source>
        <dbReference type="Proteomes" id="UP000190037"/>
    </source>
</evidence>
<comment type="similarity">
    <text evidence="1">Belongs to the enoyl-CoA hydratase/isomerase family.</text>
</comment>
<evidence type="ECO:0000313" key="2">
    <source>
        <dbReference type="EMBL" id="OPC82413.1"/>
    </source>
</evidence>
<dbReference type="CDD" id="cd06558">
    <property type="entry name" value="crotonase-like"/>
    <property type="match status" value="1"/>
</dbReference>
<dbReference type="SUPFAM" id="SSF52096">
    <property type="entry name" value="ClpP/crotonase"/>
    <property type="match status" value="1"/>
</dbReference>
<dbReference type="PANTHER" id="PTHR42964">
    <property type="entry name" value="ENOYL-COA HYDRATASE"/>
    <property type="match status" value="1"/>
</dbReference>
<protein>
    <submittedName>
        <fullName evidence="2">Enoyl-CoA hydratase</fullName>
    </submittedName>
</protein>
<keyword evidence="3" id="KW-1185">Reference proteome</keyword>
<dbReference type="Proteomes" id="UP000190037">
    <property type="component" value="Unassembled WGS sequence"/>
</dbReference>
<comment type="caution">
    <text evidence="2">The sequence shown here is derived from an EMBL/GenBank/DDBJ whole genome shotgun (WGS) entry which is preliminary data.</text>
</comment>
<dbReference type="GO" id="GO:0008300">
    <property type="term" value="P:isoprenoid catabolic process"/>
    <property type="evidence" value="ECO:0007669"/>
    <property type="project" value="TreeGrafter"/>
</dbReference>
<dbReference type="RefSeq" id="WP_078976679.1">
    <property type="nucleotide sequence ID" value="NZ_MWQN01000001.1"/>
</dbReference>
<name>A0A1T3P008_9ACTN</name>
<organism evidence="2 3">
    <name type="scientific">Embleya scabrispora</name>
    <dbReference type="NCBI Taxonomy" id="159449"/>
    <lineage>
        <taxon>Bacteria</taxon>
        <taxon>Bacillati</taxon>
        <taxon>Actinomycetota</taxon>
        <taxon>Actinomycetes</taxon>
        <taxon>Kitasatosporales</taxon>
        <taxon>Streptomycetaceae</taxon>
        <taxon>Embleya</taxon>
    </lineage>
</organism>
<gene>
    <name evidence="2" type="ORF">B4N89_17030</name>
</gene>
<dbReference type="Gene3D" id="3.90.226.10">
    <property type="entry name" value="2-enoyl-CoA Hydratase, Chain A, domain 1"/>
    <property type="match status" value="1"/>
</dbReference>
<dbReference type="OrthoDB" id="153350at2"/>
<dbReference type="AlphaFoldDB" id="A0A1T3P008"/>
<dbReference type="STRING" id="159449.B4N89_17030"/>
<dbReference type="EMBL" id="MWQN01000001">
    <property type="protein sequence ID" value="OPC82413.1"/>
    <property type="molecule type" value="Genomic_DNA"/>
</dbReference>
<dbReference type="InterPro" id="IPR051683">
    <property type="entry name" value="Enoyl-CoA_Hydratase/Isomerase"/>
</dbReference>
<dbReference type="Pfam" id="PF00378">
    <property type="entry name" value="ECH_1"/>
    <property type="match status" value="1"/>
</dbReference>
<dbReference type="PANTHER" id="PTHR42964:SF1">
    <property type="entry name" value="POLYKETIDE BIOSYNTHESIS ENOYL-COA HYDRATASE PKSH-RELATED"/>
    <property type="match status" value="1"/>
</dbReference>
<accession>A0A1T3P008</accession>
<proteinExistence type="inferred from homology"/>
<reference evidence="2 3" key="1">
    <citation type="submission" date="2017-03" db="EMBL/GenBank/DDBJ databases">
        <title>Draft genome sequence of Streptomyces scabrisporus NF3, endophyte isolated from Amphipterygium adstringens.</title>
        <authorList>
            <person name="Vazquez M."/>
            <person name="Ceapa C.D."/>
            <person name="Rodriguez Luna D."/>
            <person name="Sanchez Esquivel S."/>
        </authorList>
    </citation>
    <scope>NUCLEOTIDE SEQUENCE [LARGE SCALE GENOMIC DNA]</scope>
    <source>
        <strain evidence="2 3">NF3</strain>
    </source>
</reference>
<evidence type="ECO:0000256" key="1">
    <source>
        <dbReference type="ARBA" id="ARBA00005254"/>
    </source>
</evidence>
<dbReference type="eggNOG" id="COG1024">
    <property type="taxonomic scope" value="Bacteria"/>
</dbReference>
<dbReference type="GO" id="GO:0003824">
    <property type="term" value="F:catalytic activity"/>
    <property type="evidence" value="ECO:0007669"/>
    <property type="project" value="UniProtKB-ARBA"/>
</dbReference>